<dbReference type="PANTHER" id="PTHR43859:SF4">
    <property type="entry name" value="BUTANOATE--COA LIGASE AAE1-RELATED"/>
    <property type="match status" value="1"/>
</dbReference>
<dbReference type="InterPro" id="IPR042099">
    <property type="entry name" value="ANL_N_sf"/>
</dbReference>
<evidence type="ECO:0000256" key="2">
    <source>
        <dbReference type="ARBA" id="ARBA00022598"/>
    </source>
</evidence>
<dbReference type="GO" id="GO:0006631">
    <property type="term" value="P:fatty acid metabolic process"/>
    <property type="evidence" value="ECO:0007669"/>
    <property type="project" value="UniProtKB-KW"/>
</dbReference>
<keyword evidence="3" id="KW-0276">Fatty acid metabolism</keyword>
<evidence type="ECO:0000256" key="6">
    <source>
        <dbReference type="ARBA" id="ARBA00066616"/>
    </source>
</evidence>
<keyword evidence="4" id="KW-0443">Lipid metabolism</keyword>
<dbReference type="SUPFAM" id="SSF56801">
    <property type="entry name" value="Acetyl-CoA synthetase-like"/>
    <property type="match status" value="1"/>
</dbReference>
<keyword evidence="2" id="KW-0436">Ligase</keyword>
<proteinExistence type="inferred from homology"/>
<comment type="caution">
    <text evidence="10">The sequence shown here is derived from an EMBL/GenBank/DDBJ whole genome shotgun (WGS) entry which is preliminary data.</text>
</comment>
<evidence type="ECO:0000313" key="11">
    <source>
        <dbReference type="Proteomes" id="UP000278222"/>
    </source>
</evidence>
<evidence type="ECO:0000256" key="1">
    <source>
        <dbReference type="ARBA" id="ARBA00006432"/>
    </source>
</evidence>
<protein>
    <recommendedName>
        <fullName evidence="7">3-methylmercaptopropionyl-CoA ligase</fullName>
        <ecNumber evidence="6">6.2.1.44</ecNumber>
    </recommendedName>
</protein>
<feature type="domain" description="AMP-binding enzyme C-terminal" evidence="9">
    <location>
        <begin position="452"/>
        <end position="526"/>
    </location>
</feature>
<comment type="similarity">
    <text evidence="1">Belongs to the ATP-dependent AMP-binding enzyme family.</text>
</comment>
<dbReference type="InterPro" id="IPR000873">
    <property type="entry name" value="AMP-dep_synth/lig_dom"/>
</dbReference>
<evidence type="ECO:0000256" key="5">
    <source>
        <dbReference type="ARBA" id="ARBA00051915"/>
    </source>
</evidence>
<dbReference type="Pfam" id="PF13193">
    <property type="entry name" value="AMP-binding_C"/>
    <property type="match status" value="1"/>
</dbReference>
<dbReference type="OrthoDB" id="9803968at2"/>
<accession>A0A3N1M185</accession>
<dbReference type="InterPro" id="IPR020845">
    <property type="entry name" value="AMP-binding_CS"/>
</dbReference>
<evidence type="ECO:0000259" key="9">
    <source>
        <dbReference type="Pfam" id="PF13193"/>
    </source>
</evidence>
<organism evidence="10 11">
    <name type="scientific">Stella humosa</name>
    <dbReference type="NCBI Taxonomy" id="94"/>
    <lineage>
        <taxon>Bacteria</taxon>
        <taxon>Pseudomonadati</taxon>
        <taxon>Pseudomonadota</taxon>
        <taxon>Alphaproteobacteria</taxon>
        <taxon>Rhodospirillales</taxon>
        <taxon>Stellaceae</taxon>
        <taxon>Stella</taxon>
    </lineage>
</organism>
<dbReference type="PROSITE" id="PS00455">
    <property type="entry name" value="AMP_BINDING"/>
    <property type="match status" value="1"/>
</dbReference>
<dbReference type="EMBL" id="RJKX01000013">
    <property type="protein sequence ID" value="ROP99471.1"/>
    <property type="molecule type" value="Genomic_DNA"/>
</dbReference>
<dbReference type="FunFam" id="3.30.300.30:FF:000008">
    <property type="entry name" value="2,3-dihydroxybenzoate-AMP ligase"/>
    <property type="match status" value="1"/>
</dbReference>
<evidence type="ECO:0000256" key="7">
    <source>
        <dbReference type="ARBA" id="ARBA00067668"/>
    </source>
</evidence>
<reference evidence="10 11" key="1">
    <citation type="submission" date="2018-11" db="EMBL/GenBank/DDBJ databases">
        <title>Genomic Encyclopedia of Type Strains, Phase IV (KMG-IV): sequencing the most valuable type-strain genomes for metagenomic binning, comparative biology and taxonomic classification.</title>
        <authorList>
            <person name="Goeker M."/>
        </authorList>
    </citation>
    <scope>NUCLEOTIDE SEQUENCE [LARGE SCALE GENOMIC DNA]</scope>
    <source>
        <strain evidence="10 11">DSM 5900</strain>
    </source>
</reference>
<dbReference type="EC" id="6.2.1.44" evidence="6"/>
<dbReference type="NCBIfam" id="NF005426">
    <property type="entry name" value="PRK07008.1"/>
    <property type="match status" value="1"/>
</dbReference>
<dbReference type="PANTHER" id="PTHR43859">
    <property type="entry name" value="ACYL-ACTIVATING ENZYME"/>
    <property type="match status" value="1"/>
</dbReference>
<gene>
    <name evidence="10" type="ORF">EDC65_1250</name>
</gene>
<evidence type="ECO:0000256" key="3">
    <source>
        <dbReference type="ARBA" id="ARBA00022832"/>
    </source>
</evidence>
<dbReference type="GO" id="GO:0016874">
    <property type="term" value="F:ligase activity"/>
    <property type="evidence" value="ECO:0007669"/>
    <property type="project" value="UniProtKB-KW"/>
</dbReference>
<feature type="domain" description="AMP-dependent synthetase/ligase" evidence="8">
    <location>
        <begin position="17"/>
        <end position="400"/>
    </location>
</feature>
<dbReference type="NCBIfam" id="NF004837">
    <property type="entry name" value="PRK06187.1"/>
    <property type="match status" value="1"/>
</dbReference>
<dbReference type="Gene3D" id="3.30.300.30">
    <property type="match status" value="1"/>
</dbReference>
<dbReference type="Gene3D" id="3.40.50.12780">
    <property type="entry name" value="N-terminal domain of ligase-like"/>
    <property type="match status" value="1"/>
</dbReference>
<dbReference type="AlphaFoldDB" id="A0A3N1M185"/>
<keyword evidence="11" id="KW-1185">Reference proteome</keyword>
<comment type="catalytic activity">
    <reaction evidence="5">
        <text>3-(methylsulfanyl)propanoate + ATP + CoA = 3-(methylsulfanyl)propanoyl-CoA + AMP + diphosphate</text>
        <dbReference type="Rhea" id="RHEA:43052"/>
        <dbReference type="ChEBI" id="CHEBI:30616"/>
        <dbReference type="ChEBI" id="CHEBI:33019"/>
        <dbReference type="ChEBI" id="CHEBI:49016"/>
        <dbReference type="ChEBI" id="CHEBI:57287"/>
        <dbReference type="ChEBI" id="CHEBI:82815"/>
        <dbReference type="ChEBI" id="CHEBI:456215"/>
        <dbReference type="EC" id="6.2.1.44"/>
    </reaction>
    <physiologicalReaction direction="left-to-right" evidence="5">
        <dbReference type="Rhea" id="RHEA:43053"/>
    </physiologicalReaction>
</comment>
<sequence length="544" mass="59542">MQGLMMDVPLLISGLIQHAARYHGDTEIVTRTIEGPIHRYTWADAYGRVQQLANALKDLGVQPGDRLATLAWNTHRHLELYYGISGMGAVLHTINPRLFPDQIRYIVNHADDQWIFVDLSFVPLLEKVAGDFANVKGYVVLTDDAHMPATTLPNARSYESLIAGQPAAFDWPQFDEKTASSLCYTSGTTGNPKGVLYTHRSTVIHSYCVCAPDALGICSRDVILPVVPMFHVNAWGCAYSTAMAGAKLVLPGAKLDGASLLELFETEQVNCTLGVPTVWLGLLAHMESTGSKFSSLKRLVVGGSAAPLSMIVTLEEKYGVDVIHAWGMTEMSPIGTTGVLKGKMLTLPKDDRYKLKMKQGRVVYGVELKIVDDAGTRLPHDGVAQGELLVRGPWITSGYYEDEAATKAAFDSEGWFRTGDICTIDADGFVQITDRAKDIIKSGGEWISSIDLENAAVGHPGVAEAAVIGVHHPKWQERPLLIIKPRTAGGVDKAEMMTFLEERVAKWWLPDDIVFVDELPHTATGKLLKSKLREEFGRHQLPGA</sequence>
<evidence type="ECO:0000256" key="4">
    <source>
        <dbReference type="ARBA" id="ARBA00023098"/>
    </source>
</evidence>
<dbReference type="Proteomes" id="UP000278222">
    <property type="component" value="Unassembled WGS sequence"/>
</dbReference>
<dbReference type="RefSeq" id="WP_123688858.1">
    <property type="nucleotide sequence ID" value="NZ_AP019700.1"/>
</dbReference>
<dbReference type="Pfam" id="PF00501">
    <property type="entry name" value="AMP-binding"/>
    <property type="match status" value="1"/>
</dbReference>
<dbReference type="InterPro" id="IPR045851">
    <property type="entry name" value="AMP-bd_C_sf"/>
</dbReference>
<evidence type="ECO:0000259" key="8">
    <source>
        <dbReference type="Pfam" id="PF00501"/>
    </source>
</evidence>
<dbReference type="NCBIfam" id="NF004674">
    <property type="entry name" value="PRK06018.1"/>
    <property type="match status" value="1"/>
</dbReference>
<dbReference type="CDD" id="cd12119">
    <property type="entry name" value="ttLC_FACS_AlkK_like"/>
    <property type="match status" value="1"/>
</dbReference>
<dbReference type="InterPro" id="IPR025110">
    <property type="entry name" value="AMP-bd_C"/>
</dbReference>
<evidence type="ECO:0000313" key="10">
    <source>
        <dbReference type="EMBL" id="ROP99471.1"/>
    </source>
</evidence>
<name>A0A3N1M185_9PROT</name>